<evidence type="ECO:0000313" key="6">
    <source>
        <dbReference type="Proteomes" id="UP000001058"/>
    </source>
</evidence>
<evidence type="ECO:0000259" key="4">
    <source>
        <dbReference type="Pfam" id="PF03109"/>
    </source>
</evidence>
<evidence type="ECO:0000256" key="2">
    <source>
        <dbReference type="SAM" id="Phobius"/>
    </source>
</evidence>
<feature type="compositionally biased region" description="Polar residues" evidence="1">
    <location>
        <begin position="1128"/>
        <end position="1144"/>
    </location>
</feature>
<feature type="region of interest" description="Disordered" evidence="1">
    <location>
        <begin position="1111"/>
        <end position="1144"/>
    </location>
</feature>
<dbReference type="Pfam" id="PF03109">
    <property type="entry name" value="ABC1"/>
    <property type="match status" value="1"/>
</dbReference>
<dbReference type="PANTHER" id="PTHR45890:SF9">
    <property type="entry name" value="PROTEIN KINASE DOMAIN-CONTAINING PROTEIN"/>
    <property type="match status" value="1"/>
</dbReference>
<feature type="region of interest" description="Disordered" evidence="1">
    <location>
        <begin position="1223"/>
        <end position="1243"/>
    </location>
</feature>
<evidence type="ECO:0000256" key="3">
    <source>
        <dbReference type="SAM" id="SignalP"/>
    </source>
</evidence>
<dbReference type="RefSeq" id="XP_002955077.1">
    <property type="nucleotide sequence ID" value="XM_002955031.1"/>
</dbReference>
<feature type="region of interest" description="Disordered" evidence="1">
    <location>
        <begin position="1695"/>
        <end position="1719"/>
    </location>
</feature>
<gene>
    <name evidence="5" type="ORF">VOLCADRAFT_106661</name>
</gene>
<dbReference type="InterPro" id="IPR004147">
    <property type="entry name" value="ABC1_dom"/>
</dbReference>
<dbReference type="InterPro" id="IPR052402">
    <property type="entry name" value="ADCK_kinase"/>
</dbReference>
<keyword evidence="2" id="KW-0472">Membrane</keyword>
<keyword evidence="3" id="KW-0732">Signal</keyword>
<feature type="signal peptide" evidence="3">
    <location>
        <begin position="1"/>
        <end position="25"/>
    </location>
</feature>
<organism evidence="6">
    <name type="scientific">Volvox carteri f. nagariensis</name>
    <dbReference type="NCBI Taxonomy" id="3068"/>
    <lineage>
        <taxon>Eukaryota</taxon>
        <taxon>Viridiplantae</taxon>
        <taxon>Chlorophyta</taxon>
        <taxon>core chlorophytes</taxon>
        <taxon>Chlorophyceae</taxon>
        <taxon>CS clade</taxon>
        <taxon>Chlamydomonadales</taxon>
        <taxon>Volvocaceae</taxon>
        <taxon>Volvox</taxon>
    </lineage>
</organism>
<evidence type="ECO:0000256" key="1">
    <source>
        <dbReference type="SAM" id="MobiDB-lite"/>
    </source>
</evidence>
<dbReference type="InterPro" id="IPR011009">
    <property type="entry name" value="Kinase-like_dom_sf"/>
</dbReference>
<keyword evidence="2" id="KW-0812">Transmembrane</keyword>
<feature type="domain" description="ABC1 atypical kinase-like" evidence="4">
    <location>
        <begin position="1492"/>
        <end position="1781"/>
    </location>
</feature>
<evidence type="ECO:0000313" key="5">
    <source>
        <dbReference type="EMBL" id="EFJ43831.1"/>
    </source>
</evidence>
<feature type="transmembrane region" description="Helical" evidence="2">
    <location>
        <begin position="1399"/>
        <end position="1419"/>
    </location>
</feature>
<dbReference type="CDD" id="cd13971">
    <property type="entry name" value="ADCK2-like"/>
    <property type="match status" value="1"/>
</dbReference>
<dbReference type="KEGG" id="vcn:VOLCADRAFT_106661"/>
<accession>D8U8Y6</accession>
<keyword evidence="2" id="KW-1133">Transmembrane helix</keyword>
<dbReference type="SUPFAM" id="SSF56112">
    <property type="entry name" value="Protein kinase-like (PK-like)"/>
    <property type="match status" value="1"/>
</dbReference>
<dbReference type="Proteomes" id="UP000001058">
    <property type="component" value="Unassembled WGS sequence"/>
</dbReference>
<feature type="chain" id="PRO_5003124270" description="ABC1 atypical kinase-like domain-containing protein" evidence="3">
    <location>
        <begin position="26"/>
        <end position="1892"/>
    </location>
</feature>
<proteinExistence type="predicted"/>
<sequence length="1892" mass="200245">MRWDSACNFWTLVGLHFICDVLVQTDGVFKLMQAQQFKFSDVAGTIAAVQRLLRMSFIDVLPGQHTTPALKSFWQLMAATGFRSFHGHPVSNVPESPESIMHDLFEEFTENLIKYLDRRFPNSSFLLALGLFDPVEYPDEVDDWGEDAFEALRGYFTERLEEKKHMHDCHPQIDFEEAKLQLPVFKHEMWKLRPAAVKDREAFLKSYVEQQQLLSQLLGCEEVFGVGDEGYEGADAAEELMERVREMWKLALFCVQIKPTSVNRERVFSARTRLSAIRLNESLFVKLNTSGSFKKEDAVLKGAMAKYKSSTRMHLYTHIADKVENTLRDPRFNRMRSALLWTLQALDDPAYGSESRPVCDDTLYISEGLSVDFPVGIAVSATTSGRPDLRIELVRLRFGSTGIQTLIEKIMVNKYGSPKRSAGQCDGRRCPSPVAGDGGAWASAAAACRRNQHVGRRRCHRVDGGKTAATAATTIRQYASTAGALLLFSVLHSDAATAVASSLELPGLTVLAAELVAAAVQRLSLPLPKILTELDQAPMEPQLASLELDLPLSTDPCHNLSCHDRALKCGPLAAHSKRGDLGALGAVGFNPWFGQSAVLKVDFSPAGGGGGHAAAGGARPPQTPASNSLRRWLVGLMGGLGHVARPASALVERVLGTSALLSLAGRAWRAVHASSAALAEAVVDLTAVGLSYSCLARQAQLGRLPPGRAQELAWRRLHKAAAQRLARHLGDLPEQPPLQPALQALQRCSIAAGLAVDGVPLCGALDSLRGGGAVSGGGDVGGAGLWECGSCGYSRRRFLFSMSYSHGRRIRRRRAALRQATAVEATMTGLTAAPAAHSTAAPTDLRPQGVGGGLPIATAEAERVPGVPSRDLPARATVADPWVDCSAPSTLPMPQSPPLHQPRHVCPEIMPAVDRDQQAGRPKLPPAVSSLASMETTAAVQAEFCDGEVTPPSTASTPLELFPERPYPSSVPPTYGEVRRRTAPGRLAGSVSSMTAPPPRQPPNSAHATVGGGAQGSPELQHQVVVITGGSGNASPMSISTAACRGFPRLRAIAGSTPPQLEAAEPSPPLATSVMARVAAAAAAALGPQAAGREGSVTVTAAVVPVAAAASNGGTAPTPWPQPPPTDSGASATPDSSLPYDNSSSWGSGISCTTSANTSAAGAASGEAAGGGSSVGSTGIIRTAPRFVPHTGNGGAGNGGLGHANGADGAVRACGCSTAALPGVTPRTDCTDGESGAQSTSAGLPPAAFLVSWTNPSPSASGISQNNSQGACDVTQLRPDWQHHQHEQELQSRLRPWALSPSAGPGTAQPDARQPLGLEDCSISGGGGGGIGNTWKLPPLSRAQETRLLRREQEQAEAMGLLLYGRGDHAGTLRSHHHCHYHEQRPTGLWELLGLLCRAAYLIAVFAPFLTLGATLLLLSTMLGDGGRDNGGNVAAAARRPGSSLTVGCRRCAWRLLLGGCRLSGAAFIKWGQWSATRVDLFPDDFCEALSQLHDQAPRHSFAFTKRQVERAFGVPLDVMFEAFDQRPVASGSIAQVHRALMRRSDGSPLEVAVKVVHPKVELRIRQDFALLQPAAAALGRLPSLRSLSLPETVSQFSSTMTAQADLRVEAAHLRRFYFNFSRVAEQVTTPRPLPGLVRREVMVESWEVGASVAAFIRQPSPLNTAVVCLGVDTYLKMLLQDNFVHTDLHPGEWVGAGRQTGPSRAAGKDSRGRGANEAAAAPVMSDSLDAAASAAAAAAVAAARVQLVLLDFGLAEELTPVVRHHFISFLHHMLRGDGASAAGHLLRWTSRPQACPDPAAFVADMVALAAARCDVHSAAGIDMDAVMKSVLRLARKHSVTIDSCYASLVIAVCVIVGFATSLDPWVNLADAAVPAMLAHALTGRVMGRLYS</sequence>
<protein>
    <recommendedName>
        <fullName evidence="4">ABC1 atypical kinase-like domain-containing protein</fullName>
    </recommendedName>
</protein>
<dbReference type="PANTHER" id="PTHR45890">
    <property type="entry name" value="AARF DOMAIN CONTAINING KINASE 2 (PREDICTED)"/>
    <property type="match status" value="1"/>
</dbReference>
<dbReference type="GeneID" id="9621956"/>
<name>D8U8Y6_VOLCA</name>
<dbReference type="OrthoDB" id="1290869at2759"/>
<dbReference type="STRING" id="3068.D8U8Y6"/>
<dbReference type="EMBL" id="GL378369">
    <property type="protein sequence ID" value="EFJ43831.1"/>
    <property type="molecule type" value="Genomic_DNA"/>
</dbReference>
<dbReference type="InterPro" id="IPR044095">
    <property type="entry name" value="ADCK2_dom"/>
</dbReference>
<dbReference type="eggNOG" id="KOG1236">
    <property type="taxonomic scope" value="Eukaryota"/>
</dbReference>
<dbReference type="InParanoid" id="D8U8Y6"/>
<keyword evidence="6" id="KW-1185">Reference proteome</keyword>
<feature type="region of interest" description="Disordered" evidence="1">
    <location>
        <begin position="948"/>
        <end position="1016"/>
    </location>
</feature>
<reference evidence="5 6" key="1">
    <citation type="journal article" date="2010" name="Science">
        <title>Genomic analysis of organismal complexity in the multicellular green alga Volvox carteri.</title>
        <authorList>
            <person name="Prochnik S.E."/>
            <person name="Umen J."/>
            <person name="Nedelcu A.M."/>
            <person name="Hallmann A."/>
            <person name="Miller S.M."/>
            <person name="Nishii I."/>
            <person name="Ferris P."/>
            <person name="Kuo A."/>
            <person name="Mitros T."/>
            <person name="Fritz-Laylin L.K."/>
            <person name="Hellsten U."/>
            <person name="Chapman J."/>
            <person name="Simakov O."/>
            <person name="Rensing S.A."/>
            <person name="Terry A."/>
            <person name="Pangilinan J."/>
            <person name="Kapitonov V."/>
            <person name="Jurka J."/>
            <person name="Salamov A."/>
            <person name="Shapiro H."/>
            <person name="Schmutz J."/>
            <person name="Grimwood J."/>
            <person name="Lindquist E."/>
            <person name="Lucas S."/>
            <person name="Grigoriev I.V."/>
            <person name="Schmitt R."/>
            <person name="Kirk D."/>
            <person name="Rokhsar D.S."/>
        </authorList>
    </citation>
    <scope>NUCLEOTIDE SEQUENCE [LARGE SCALE GENOMIC DNA]</scope>
    <source>
        <strain evidence="6">f. Nagariensis / Eve</strain>
    </source>
</reference>
<feature type="transmembrane region" description="Helical" evidence="2">
    <location>
        <begin position="1840"/>
        <end position="1860"/>
    </location>
</feature>